<gene>
    <name evidence="2" type="ORF">FGO68_gene15941</name>
</gene>
<keyword evidence="3" id="KW-1185">Reference proteome</keyword>
<name>A0A8J8NC85_HALGN</name>
<comment type="caution">
    <text evidence="2">The sequence shown here is derived from an EMBL/GenBank/DDBJ whole genome shotgun (WGS) entry which is preliminary data.</text>
</comment>
<proteinExistence type="predicted"/>
<reference evidence="2" key="1">
    <citation type="submission" date="2019-06" db="EMBL/GenBank/DDBJ databases">
        <authorList>
            <person name="Zheng W."/>
        </authorList>
    </citation>
    <scope>NUCLEOTIDE SEQUENCE</scope>
    <source>
        <strain evidence="2">QDHG01</strain>
    </source>
</reference>
<evidence type="ECO:0000313" key="3">
    <source>
        <dbReference type="Proteomes" id="UP000785679"/>
    </source>
</evidence>
<sequence>MQLLALDLNSAVITSVPLTAIFISLLQISTCRHLPLRYAQLSCYQGGSWLVTKLGEHHVVQVVRRCLHTSGFEGDPSASAINLENSWLNLSRLSCVNHAILYVHSVILNQLATLAMPWLASIFHLHSVSHCPSAQEKATASSCSRTRTPSSSPSPGRTHAPYSPCRLFSWPGIPSLGIRWWQSWRRLGGCGSGGRRRGGCPLLTAW</sequence>
<dbReference type="Proteomes" id="UP000785679">
    <property type="component" value="Unassembled WGS sequence"/>
</dbReference>
<organism evidence="2 3">
    <name type="scientific">Halteria grandinella</name>
    <dbReference type="NCBI Taxonomy" id="5974"/>
    <lineage>
        <taxon>Eukaryota</taxon>
        <taxon>Sar</taxon>
        <taxon>Alveolata</taxon>
        <taxon>Ciliophora</taxon>
        <taxon>Intramacronucleata</taxon>
        <taxon>Spirotrichea</taxon>
        <taxon>Stichotrichia</taxon>
        <taxon>Sporadotrichida</taxon>
        <taxon>Halteriidae</taxon>
        <taxon>Halteria</taxon>
    </lineage>
</organism>
<evidence type="ECO:0000313" key="2">
    <source>
        <dbReference type="EMBL" id="TNV72056.1"/>
    </source>
</evidence>
<protein>
    <submittedName>
        <fullName evidence="2">Uncharacterized protein</fullName>
    </submittedName>
</protein>
<dbReference type="AlphaFoldDB" id="A0A8J8NC85"/>
<dbReference type="EMBL" id="RRYP01024612">
    <property type="protein sequence ID" value="TNV72056.1"/>
    <property type="molecule type" value="Genomic_DNA"/>
</dbReference>
<accession>A0A8J8NC85</accession>
<evidence type="ECO:0000256" key="1">
    <source>
        <dbReference type="SAM" id="MobiDB-lite"/>
    </source>
</evidence>
<feature type="compositionally biased region" description="Low complexity" evidence="1">
    <location>
        <begin position="141"/>
        <end position="158"/>
    </location>
</feature>
<feature type="region of interest" description="Disordered" evidence="1">
    <location>
        <begin position="139"/>
        <end position="158"/>
    </location>
</feature>